<dbReference type="AlphaFoldDB" id="A0A9Q3B9G2"/>
<feature type="domain" description="Reverse transcriptase Ty1/copia-type" evidence="1">
    <location>
        <begin position="144"/>
        <end position="264"/>
    </location>
</feature>
<dbReference type="InterPro" id="IPR057670">
    <property type="entry name" value="SH3_retrovirus"/>
</dbReference>
<evidence type="ECO:0008006" key="5">
    <source>
        <dbReference type="Google" id="ProtNLM"/>
    </source>
</evidence>
<dbReference type="EMBL" id="AVOT02000112">
    <property type="protein sequence ID" value="MBW0461137.1"/>
    <property type="molecule type" value="Genomic_DNA"/>
</dbReference>
<sequence length="447" mass="50185">MLYPFGANVLVHIPAVQQKHKLDARAIECKLLKLLLTGGWLLWEPNINKMVQSASVIFPKFQSSNMPLQPPIKGSLQHIVNTTFLGEVPTEKYFKSENREIDSIFLVKDISVPNHLGQALSGAHQDMCRAACRAELDQMIARDIWEVLPKQPCMKTIGHCWVFDLKSNLEGTMEKFKARLAARGDKQQPGIDGAKMYAPTASLMLLCLLLGTAVLKGWKVASFDVSGTYLYIPVDKCVLIKPPVAFLPVLRLKKALYGMRQVGSGNFCLVSWIAWASLQQRWINHFTSFATESNNIRCEDFGPDPLSIGHWITGVPWFIIKLGDAPILWTLKRQLVVALSTCAAEYVALSNSMQHFVQAINQLTQLTGNFDKLIFCNNQAAVQVSINKSRKRMRYLDQAFFFVNGMIRKHGIKVTWVKMVDMQASALTKRLLGLKIRQALPFLGIIG</sequence>
<protein>
    <recommendedName>
        <fullName evidence="5">Reverse transcriptase Ty1/copia-type domain-containing protein</fullName>
    </recommendedName>
</protein>
<proteinExistence type="predicted"/>
<evidence type="ECO:0000313" key="3">
    <source>
        <dbReference type="EMBL" id="MBW0461137.1"/>
    </source>
</evidence>
<dbReference type="InterPro" id="IPR013103">
    <property type="entry name" value="RVT_2"/>
</dbReference>
<evidence type="ECO:0000313" key="4">
    <source>
        <dbReference type="Proteomes" id="UP000765509"/>
    </source>
</evidence>
<dbReference type="Proteomes" id="UP000765509">
    <property type="component" value="Unassembled WGS sequence"/>
</dbReference>
<comment type="caution">
    <text evidence="3">The sequence shown here is derived from an EMBL/GenBank/DDBJ whole genome shotgun (WGS) entry which is preliminary data.</text>
</comment>
<accession>A0A9Q3B9G2</accession>
<keyword evidence="4" id="KW-1185">Reference proteome</keyword>
<gene>
    <name evidence="3" type="ORF">O181_000852</name>
</gene>
<dbReference type="Pfam" id="PF25597">
    <property type="entry name" value="SH3_retrovirus"/>
    <property type="match status" value="1"/>
</dbReference>
<dbReference type="CDD" id="cd09272">
    <property type="entry name" value="RNase_HI_RT_Ty1"/>
    <property type="match status" value="1"/>
</dbReference>
<feature type="domain" description="Retroviral polymerase SH3-like" evidence="2">
    <location>
        <begin position="9"/>
        <end position="60"/>
    </location>
</feature>
<name>A0A9Q3B9G2_9BASI</name>
<reference evidence="3" key="1">
    <citation type="submission" date="2021-03" db="EMBL/GenBank/DDBJ databases">
        <title>Draft genome sequence of rust myrtle Austropuccinia psidii MF-1, a brazilian biotype.</title>
        <authorList>
            <person name="Quecine M.C."/>
            <person name="Pachon D.M.R."/>
            <person name="Bonatelli M.L."/>
            <person name="Correr F.H."/>
            <person name="Franceschini L.M."/>
            <person name="Leite T.F."/>
            <person name="Margarido G.R.A."/>
            <person name="Almeida C.A."/>
            <person name="Ferrarezi J.A."/>
            <person name="Labate C.A."/>
        </authorList>
    </citation>
    <scope>NUCLEOTIDE SEQUENCE</scope>
    <source>
        <strain evidence="3">MF-1</strain>
    </source>
</reference>
<evidence type="ECO:0000259" key="2">
    <source>
        <dbReference type="Pfam" id="PF25597"/>
    </source>
</evidence>
<organism evidence="3 4">
    <name type="scientific">Austropuccinia psidii MF-1</name>
    <dbReference type="NCBI Taxonomy" id="1389203"/>
    <lineage>
        <taxon>Eukaryota</taxon>
        <taxon>Fungi</taxon>
        <taxon>Dikarya</taxon>
        <taxon>Basidiomycota</taxon>
        <taxon>Pucciniomycotina</taxon>
        <taxon>Pucciniomycetes</taxon>
        <taxon>Pucciniales</taxon>
        <taxon>Sphaerophragmiaceae</taxon>
        <taxon>Austropuccinia</taxon>
    </lineage>
</organism>
<evidence type="ECO:0000259" key="1">
    <source>
        <dbReference type="Pfam" id="PF07727"/>
    </source>
</evidence>
<dbReference type="Pfam" id="PF07727">
    <property type="entry name" value="RVT_2"/>
    <property type="match status" value="1"/>
</dbReference>